<evidence type="ECO:0000313" key="2">
    <source>
        <dbReference type="Proteomes" id="UP001501353"/>
    </source>
</evidence>
<dbReference type="NCBIfam" id="TIGR02610">
    <property type="entry name" value="PHA_gran_rgn"/>
    <property type="match status" value="1"/>
</dbReference>
<organism evidence="1 2">
    <name type="scientific">Actimicrobium antarcticum</name>
    <dbReference type="NCBI Taxonomy" id="1051899"/>
    <lineage>
        <taxon>Bacteria</taxon>
        <taxon>Pseudomonadati</taxon>
        <taxon>Pseudomonadota</taxon>
        <taxon>Betaproteobacteria</taxon>
        <taxon>Burkholderiales</taxon>
        <taxon>Oxalobacteraceae</taxon>
        <taxon>Actimicrobium</taxon>
    </lineage>
</organism>
<keyword evidence="2" id="KW-1185">Reference proteome</keyword>
<protein>
    <recommendedName>
        <fullName evidence="3">Polyhydroxyalkanoic acid system protein</fullName>
    </recommendedName>
</protein>
<reference evidence="2" key="1">
    <citation type="journal article" date="2019" name="Int. J. Syst. Evol. Microbiol.">
        <title>The Global Catalogue of Microorganisms (GCM) 10K type strain sequencing project: providing services to taxonomists for standard genome sequencing and annotation.</title>
        <authorList>
            <consortium name="The Broad Institute Genomics Platform"/>
            <consortium name="The Broad Institute Genome Sequencing Center for Infectious Disease"/>
            <person name="Wu L."/>
            <person name="Ma J."/>
        </authorList>
    </citation>
    <scope>NUCLEOTIDE SEQUENCE [LARGE SCALE GENOMIC DNA]</scope>
    <source>
        <strain evidence="2">JCM 16673</strain>
    </source>
</reference>
<sequence>MADISIIQSHQMSKASAMAAAQSVADKMASDYDITSTWEGNVLSFNRSGVAGTLAIDDTEARLDITLGFMLKSFAPIIQEKVTRNMAKVFAIDA</sequence>
<dbReference type="RefSeq" id="WP_344762441.1">
    <property type="nucleotide sequence ID" value="NZ_BAAAZE010000007.1"/>
</dbReference>
<accession>A0ABP7SYT9</accession>
<dbReference type="Proteomes" id="UP001501353">
    <property type="component" value="Unassembled WGS sequence"/>
</dbReference>
<gene>
    <name evidence="1" type="ORF">GCM10022212_12790</name>
</gene>
<comment type="caution">
    <text evidence="1">The sequence shown here is derived from an EMBL/GenBank/DDBJ whole genome shotgun (WGS) entry which is preliminary data.</text>
</comment>
<proteinExistence type="predicted"/>
<dbReference type="EMBL" id="BAAAZE010000007">
    <property type="protein sequence ID" value="GAA4018395.1"/>
    <property type="molecule type" value="Genomic_DNA"/>
</dbReference>
<dbReference type="InterPro" id="IPR013433">
    <property type="entry name" value="PHA_gran_rgn"/>
</dbReference>
<evidence type="ECO:0008006" key="3">
    <source>
        <dbReference type="Google" id="ProtNLM"/>
    </source>
</evidence>
<evidence type="ECO:0000313" key="1">
    <source>
        <dbReference type="EMBL" id="GAA4018395.1"/>
    </source>
</evidence>
<name>A0ABP7SYT9_9BURK</name>
<dbReference type="Pfam" id="PF09650">
    <property type="entry name" value="PHA_gran_rgn"/>
    <property type="match status" value="1"/>
</dbReference>